<feature type="transmembrane region" description="Helical" evidence="6">
    <location>
        <begin position="47"/>
        <end position="65"/>
    </location>
</feature>
<evidence type="ECO:0008006" key="9">
    <source>
        <dbReference type="Google" id="ProtNLM"/>
    </source>
</evidence>
<dbReference type="AlphaFoldDB" id="A0A2J6WG55"/>
<evidence type="ECO:0000256" key="3">
    <source>
        <dbReference type="ARBA" id="ARBA00022692"/>
    </source>
</evidence>
<evidence type="ECO:0000256" key="6">
    <source>
        <dbReference type="SAM" id="Phobius"/>
    </source>
</evidence>
<evidence type="ECO:0000256" key="5">
    <source>
        <dbReference type="ARBA" id="ARBA00023136"/>
    </source>
</evidence>
<name>A0A2J6WG55_9BACT</name>
<dbReference type="RefSeq" id="WP_416085489.1">
    <property type="nucleotide sequence ID" value="NZ_JBNATC010000063.1"/>
</dbReference>
<protein>
    <recommendedName>
        <fullName evidence="9">Flippase-like domain-containing protein</fullName>
    </recommendedName>
</protein>
<evidence type="ECO:0000313" key="8">
    <source>
        <dbReference type="Proteomes" id="UP000237040"/>
    </source>
</evidence>
<dbReference type="GO" id="GO:0005886">
    <property type="term" value="C:plasma membrane"/>
    <property type="evidence" value="ECO:0007669"/>
    <property type="project" value="UniProtKB-SubCell"/>
</dbReference>
<comment type="caution">
    <text evidence="7">The sequence shown here is derived from an EMBL/GenBank/DDBJ whole genome shotgun (WGS) entry which is preliminary data.</text>
</comment>
<feature type="transmembrane region" description="Helical" evidence="6">
    <location>
        <begin position="126"/>
        <end position="146"/>
    </location>
</feature>
<keyword evidence="3 6" id="KW-0812">Transmembrane</keyword>
<feature type="transmembrane region" description="Helical" evidence="6">
    <location>
        <begin position="302"/>
        <end position="324"/>
    </location>
</feature>
<accession>A0A2J6WG55</accession>
<proteinExistence type="predicted"/>
<feature type="transmembrane region" description="Helical" evidence="6">
    <location>
        <begin position="158"/>
        <end position="178"/>
    </location>
</feature>
<evidence type="ECO:0000256" key="4">
    <source>
        <dbReference type="ARBA" id="ARBA00022989"/>
    </source>
</evidence>
<dbReference type="Proteomes" id="UP000237040">
    <property type="component" value="Unassembled WGS sequence"/>
</dbReference>
<dbReference type="PANTHER" id="PTHR37693:SF1">
    <property type="entry name" value="INTEGRAL MEMBRANE PROTEIN"/>
    <property type="match status" value="1"/>
</dbReference>
<dbReference type="EMBL" id="PNIL01000004">
    <property type="protein sequence ID" value="PMP68898.1"/>
    <property type="molecule type" value="Genomic_DNA"/>
</dbReference>
<dbReference type="PANTHER" id="PTHR37693">
    <property type="entry name" value="PHOSPHATIDYLGLYCEROL LYSYLTRANSFERASE"/>
    <property type="match status" value="1"/>
</dbReference>
<reference evidence="7 8" key="1">
    <citation type="submission" date="2018-01" db="EMBL/GenBank/DDBJ databases">
        <title>Metagenomic assembled genomes from two thermal pools in the Uzon Caldera, Kamchatka, Russia.</title>
        <authorList>
            <person name="Wilkins L."/>
            <person name="Ettinger C."/>
        </authorList>
    </citation>
    <scope>NUCLEOTIDE SEQUENCE [LARGE SCALE GENOMIC DNA]</scope>
    <source>
        <strain evidence="7">ZAV-07</strain>
    </source>
</reference>
<feature type="transmembrane region" description="Helical" evidence="6">
    <location>
        <begin position="86"/>
        <end position="106"/>
    </location>
</feature>
<evidence type="ECO:0000313" key="7">
    <source>
        <dbReference type="EMBL" id="PMP68898.1"/>
    </source>
</evidence>
<organism evidence="7 8">
    <name type="scientific">Caldisericum exile</name>
    <dbReference type="NCBI Taxonomy" id="693075"/>
    <lineage>
        <taxon>Bacteria</taxon>
        <taxon>Pseudomonadati</taxon>
        <taxon>Caldisericota/Cryosericota group</taxon>
        <taxon>Caldisericota</taxon>
        <taxon>Caldisericia</taxon>
        <taxon>Caldisericales</taxon>
        <taxon>Caldisericaceae</taxon>
        <taxon>Caldisericum</taxon>
    </lineage>
</organism>
<keyword evidence="4 6" id="KW-1133">Transmembrane helix</keyword>
<dbReference type="Pfam" id="PF03706">
    <property type="entry name" value="LPG_synthase_TM"/>
    <property type="match status" value="1"/>
</dbReference>
<dbReference type="InterPro" id="IPR022791">
    <property type="entry name" value="L-PG_synthase/AglD"/>
</dbReference>
<comment type="subcellular location">
    <subcellularLocation>
        <location evidence="1">Cell membrane</location>
        <topology evidence="1">Multi-pass membrane protein</topology>
    </subcellularLocation>
</comment>
<dbReference type="NCBIfam" id="TIGR00374">
    <property type="entry name" value="flippase-like domain"/>
    <property type="match status" value="1"/>
</dbReference>
<gene>
    <name evidence="7" type="ORF">C0189_00250</name>
</gene>
<keyword evidence="2" id="KW-1003">Cell membrane</keyword>
<sequence>MEGRGTRSVEKTLRKVLLLSILTFIVLVYLIFKSISLKELLKSLKPIWFLILFINMDVVILLNAFKFKELVRSLNSNISYADSLKIVLSSVFASNITPYYSGGIATQMYLLKKIKSDFNSSTLVSISYTILTVIVSLIFAVIFFILPHHFIKGIRGNFLLSIIALAFALSSLALFFMVNPEKTKNFIKLMIKKLNLKVNETQIILEVDAFSDGLRFILKNPLNLTKLILISFVSQLLYEMIGLTSLKAIGVNFNFYEAFLTQIASNFIATIGITPGGMGIVEGSYLLLFLPIAKNFAPLQTFLFRMFSYYIPSLIGALVFYRTLGSFYSEFLYK</sequence>
<evidence type="ECO:0000256" key="2">
    <source>
        <dbReference type="ARBA" id="ARBA00022475"/>
    </source>
</evidence>
<feature type="transmembrane region" description="Helical" evidence="6">
    <location>
        <begin position="267"/>
        <end position="290"/>
    </location>
</feature>
<feature type="transmembrane region" description="Helical" evidence="6">
    <location>
        <begin position="12"/>
        <end position="32"/>
    </location>
</feature>
<keyword evidence="5 6" id="KW-0472">Membrane</keyword>
<evidence type="ECO:0000256" key="1">
    <source>
        <dbReference type="ARBA" id="ARBA00004651"/>
    </source>
</evidence>